<dbReference type="GO" id="GO:0061982">
    <property type="term" value="P:meiosis I cell cycle process"/>
    <property type="evidence" value="ECO:0007669"/>
    <property type="project" value="UniProtKB-ARBA"/>
</dbReference>
<evidence type="ECO:0000256" key="1">
    <source>
        <dbReference type="ARBA" id="ARBA00006082"/>
    </source>
</evidence>
<feature type="region of interest" description="Disordered" evidence="3">
    <location>
        <begin position="786"/>
        <end position="811"/>
    </location>
</feature>
<dbReference type="GO" id="GO:0005524">
    <property type="term" value="F:ATP binding"/>
    <property type="evidence" value="ECO:0007669"/>
    <property type="project" value="InterPro"/>
</dbReference>
<evidence type="ECO:0000313" key="6">
    <source>
        <dbReference type="EMBL" id="EPS96008.1"/>
    </source>
</evidence>
<feature type="compositionally biased region" description="Low complexity" evidence="3">
    <location>
        <begin position="577"/>
        <end position="587"/>
    </location>
</feature>
<feature type="compositionally biased region" description="Basic residues" evidence="3">
    <location>
        <begin position="563"/>
        <end position="572"/>
    </location>
</feature>
<dbReference type="SUPFAM" id="SSF54211">
    <property type="entry name" value="Ribosomal protein S5 domain 2-like"/>
    <property type="match status" value="1"/>
</dbReference>
<dbReference type="SMART" id="SM01340">
    <property type="entry name" value="DNA_mis_repair"/>
    <property type="match status" value="1"/>
</dbReference>
<name>S8DXZ6_FOMSC</name>
<gene>
    <name evidence="6" type="ORF">FOMPIDRAFT_149372</name>
</gene>
<dbReference type="GO" id="GO:0030983">
    <property type="term" value="F:mismatched DNA binding"/>
    <property type="evidence" value="ECO:0007669"/>
    <property type="project" value="InterPro"/>
</dbReference>
<evidence type="ECO:0000256" key="3">
    <source>
        <dbReference type="SAM" id="MobiDB-lite"/>
    </source>
</evidence>
<dbReference type="PANTHER" id="PTHR10073:SF47">
    <property type="entry name" value="DNA MISMATCH REPAIR PROTEIN MLH3"/>
    <property type="match status" value="1"/>
</dbReference>
<dbReference type="Pfam" id="PF13589">
    <property type="entry name" value="HATPase_c_3"/>
    <property type="match status" value="1"/>
</dbReference>
<dbReference type="InterPro" id="IPR037198">
    <property type="entry name" value="MutL_C_sf"/>
</dbReference>
<feature type="domain" description="MutL C-terminal dimerisation" evidence="4">
    <location>
        <begin position="602"/>
        <end position="843"/>
    </location>
</feature>
<dbReference type="InParanoid" id="S8DXZ6"/>
<dbReference type="AlphaFoldDB" id="S8DXZ6"/>
<accession>S8DXZ6</accession>
<dbReference type="HOGENOM" id="CLU_005415_1_0_1"/>
<protein>
    <recommendedName>
        <fullName evidence="8">MutL C-terminal dimerisation domain-containing protein</fullName>
    </recommendedName>
</protein>
<dbReference type="PANTHER" id="PTHR10073">
    <property type="entry name" value="DNA MISMATCH REPAIR PROTEIN MLH, PMS, MUTL"/>
    <property type="match status" value="1"/>
</dbReference>
<dbReference type="Proteomes" id="UP000015241">
    <property type="component" value="Unassembled WGS sequence"/>
</dbReference>
<dbReference type="eggNOG" id="KOG1977">
    <property type="taxonomic scope" value="Eukaryota"/>
</dbReference>
<feature type="compositionally biased region" description="Polar residues" evidence="3">
    <location>
        <begin position="733"/>
        <end position="750"/>
    </location>
</feature>
<dbReference type="InterPro" id="IPR036890">
    <property type="entry name" value="HATPase_C_sf"/>
</dbReference>
<feature type="region of interest" description="Disordered" evidence="3">
    <location>
        <begin position="730"/>
        <end position="750"/>
    </location>
</feature>
<dbReference type="Gene3D" id="3.30.565.10">
    <property type="entry name" value="Histidine kinase-like ATPase, C-terminal domain"/>
    <property type="match status" value="1"/>
</dbReference>
<evidence type="ECO:0000259" key="4">
    <source>
        <dbReference type="SMART" id="SM00853"/>
    </source>
</evidence>
<dbReference type="SMART" id="SM00853">
    <property type="entry name" value="MutL_C"/>
    <property type="match status" value="1"/>
</dbReference>
<organism evidence="6 7">
    <name type="scientific">Fomitopsis schrenkii</name>
    <name type="common">Brown rot fungus</name>
    <dbReference type="NCBI Taxonomy" id="2126942"/>
    <lineage>
        <taxon>Eukaryota</taxon>
        <taxon>Fungi</taxon>
        <taxon>Dikarya</taxon>
        <taxon>Basidiomycota</taxon>
        <taxon>Agaricomycotina</taxon>
        <taxon>Agaricomycetes</taxon>
        <taxon>Polyporales</taxon>
        <taxon>Fomitopsis</taxon>
    </lineage>
</organism>
<dbReference type="InterPro" id="IPR014721">
    <property type="entry name" value="Ribsml_uS5_D2-typ_fold_subgr"/>
</dbReference>
<dbReference type="EMBL" id="KE504196">
    <property type="protein sequence ID" value="EPS96008.1"/>
    <property type="molecule type" value="Genomic_DNA"/>
</dbReference>
<evidence type="ECO:0008006" key="8">
    <source>
        <dbReference type="Google" id="ProtNLM"/>
    </source>
</evidence>
<dbReference type="GO" id="GO:0140664">
    <property type="term" value="F:ATP-dependent DNA damage sensor activity"/>
    <property type="evidence" value="ECO:0007669"/>
    <property type="project" value="InterPro"/>
</dbReference>
<dbReference type="Gene3D" id="3.30.230.10">
    <property type="match status" value="1"/>
</dbReference>
<dbReference type="OrthoDB" id="429932at2759"/>
<dbReference type="InterPro" id="IPR038973">
    <property type="entry name" value="MutL/Mlh/Pms-like"/>
</dbReference>
<dbReference type="SUPFAM" id="SSF118116">
    <property type="entry name" value="DNA mismatch repair protein MutL"/>
    <property type="match status" value="1"/>
</dbReference>
<dbReference type="InterPro" id="IPR042120">
    <property type="entry name" value="MutL_C_dimsub"/>
</dbReference>
<feature type="region of interest" description="Disordered" evidence="3">
    <location>
        <begin position="312"/>
        <end position="337"/>
    </location>
</feature>
<dbReference type="InterPro" id="IPR020568">
    <property type="entry name" value="Ribosomal_Su5_D2-typ_SF"/>
</dbReference>
<feature type="region of interest" description="Disordered" evidence="3">
    <location>
        <begin position="491"/>
        <end position="510"/>
    </location>
</feature>
<feature type="region of interest" description="Disordered" evidence="3">
    <location>
        <begin position="553"/>
        <end position="593"/>
    </location>
</feature>
<keyword evidence="7" id="KW-1185">Reference proteome</keyword>
<evidence type="ECO:0000259" key="5">
    <source>
        <dbReference type="SMART" id="SM01340"/>
    </source>
</evidence>
<dbReference type="InterPro" id="IPR014762">
    <property type="entry name" value="DNA_mismatch_repair_CS"/>
</dbReference>
<reference evidence="6 7" key="1">
    <citation type="journal article" date="2012" name="Science">
        <title>The Paleozoic origin of enzymatic lignin decomposition reconstructed from 31 fungal genomes.</title>
        <authorList>
            <person name="Floudas D."/>
            <person name="Binder M."/>
            <person name="Riley R."/>
            <person name="Barry K."/>
            <person name="Blanchette R.A."/>
            <person name="Henrissat B."/>
            <person name="Martinez A.T."/>
            <person name="Otillar R."/>
            <person name="Spatafora J.W."/>
            <person name="Yadav J.S."/>
            <person name="Aerts A."/>
            <person name="Benoit I."/>
            <person name="Boyd A."/>
            <person name="Carlson A."/>
            <person name="Copeland A."/>
            <person name="Coutinho P.M."/>
            <person name="de Vries R.P."/>
            <person name="Ferreira P."/>
            <person name="Findley K."/>
            <person name="Foster B."/>
            <person name="Gaskell J."/>
            <person name="Glotzer D."/>
            <person name="Gorecki P."/>
            <person name="Heitman J."/>
            <person name="Hesse C."/>
            <person name="Hori C."/>
            <person name="Igarashi K."/>
            <person name="Jurgens J.A."/>
            <person name="Kallen N."/>
            <person name="Kersten P."/>
            <person name="Kohler A."/>
            <person name="Kuees U."/>
            <person name="Kumar T.K.A."/>
            <person name="Kuo A."/>
            <person name="LaButti K."/>
            <person name="Larrondo L.F."/>
            <person name="Lindquist E."/>
            <person name="Ling A."/>
            <person name="Lombard V."/>
            <person name="Lucas S."/>
            <person name="Lundell T."/>
            <person name="Martin R."/>
            <person name="McLaughlin D.J."/>
            <person name="Morgenstern I."/>
            <person name="Morin E."/>
            <person name="Murat C."/>
            <person name="Nagy L.G."/>
            <person name="Nolan M."/>
            <person name="Ohm R.A."/>
            <person name="Patyshakuliyeva A."/>
            <person name="Rokas A."/>
            <person name="Ruiz-Duenas F.J."/>
            <person name="Sabat G."/>
            <person name="Salamov A."/>
            <person name="Samejima M."/>
            <person name="Schmutz J."/>
            <person name="Slot J.C."/>
            <person name="St John F."/>
            <person name="Stenlid J."/>
            <person name="Sun H."/>
            <person name="Sun S."/>
            <person name="Syed K."/>
            <person name="Tsang A."/>
            <person name="Wiebenga A."/>
            <person name="Young D."/>
            <person name="Pisabarro A."/>
            <person name="Eastwood D.C."/>
            <person name="Martin F."/>
            <person name="Cullen D."/>
            <person name="Grigoriev I.V."/>
            <person name="Hibbett D.S."/>
        </authorList>
    </citation>
    <scope>NUCLEOTIDE SEQUENCE</scope>
    <source>
        <strain evidence="7">FP-58527</strain>
    </source>
</reference>
<dbReference type="InterPro" id="IPR014790">
    <property type="entry name" value="MutL_C"/>
</dbReference>
<dbReference type="GO" id="GO:0032300">
    <property type="term" value="C:mismatch repair complex"/>
    <property type="evidence" value="ECO:0007669"/>
    <property type="project" value="InterPro"/>
</dbReference>
<dbReference type="NCBIfam" id="TIGR00585">
    <property type="entry name" value="mutl"/>
    <property type="match status" value="1"/>
</dbReference>
<dbReference type="STRING" id="743788.S8DXZ6"/>
<dbReference type="InterPro" id="IPR002099">
    <property type="entry name" value="MutL/Mlh/PMS"/>
</dbReference>
<dbReference type="PROSITE" id="PS00058">
    <property type="entry name" value="DNA_MISMATCH_REPAIR_1"/>
    <property type="match status" value="1"/>
</dbReference>
<dbReference type="SUPFAM" id="SSF55874">
    <property type="entry name" value="ATPase domain of HSP90 chaperone/DNA topoisomerase II/histidine kinase"/>
    <property type="match status" value="1"/>
</dbReference>
<proteinExistence type="inferred from homology"/>
<evidence type="ECO:0000313" key="7">
    <source>
        <dbReference type="Proteomes" id="UP000015241"/>
    </source>
</evidence>
<dbReference type="Gene3D" id="3.30.1540.20">
    <property type="entry name" value="MutL, C-terminal domain, dimerisation subdomain"/>
    <property type="match status" value="2"/>
</dbReference>
<evidence type="ECO:0000256" key="2">
    <source>
        <dbReference type="ARBA" id="ARBA00022763"/>
    </source>
</evidence>
<sequence>MNVDASELKPCRPTAMMPRQMQRLPPSTQSKIRSTQILTSLPQVISELVQNSLDAGASHIDVGVDCEDWACWVRDDGCGIARDDFDALASGGQAARYSTSKAYSPASLDEVSTFGFRGEALASAADVSCLEISSRTARSRESWSVILKEGKTLYHGPSLRWRRDSAGTVVSVRDAFYNLPIRRRSHPSTARTLELVRRDVEAFALIFPGITFSVENAHKARGGAPGSSKLMVVPKTGSTVAAFRHLHGRALAEHVEEVHEQLGDMRLEGFLSLNGTPSRTYQYFYINKHLMSNCDLHRVIESKFSRSSFAKHAYDEDGETSQPRSGARRSPRKSEKKPVYVLSLTVPPGQVDNCLEPAKAAVHLQNWEAASAFVTSVVDTFLLRHGFLHPPKSRACQERAQADSPAAQKGKIVRTSHINSDSHTIAATSSSRDVAIPAQRHVDIHALPLAVNPTDASDEGPEVVWTDPATHQKVVVDTRTGNSYPVNARVEEDTDERPQRKRVCRTTSRAAESRVNMPHWIKQALEINQSYAALEPRIPAVSLSTAFTEDALDWPTSSQPRHPLWRGSKRRGHDCLSHTSHSSASQSRPGRLNNDDLVDAQVLGQVDRKFIACVFHTNTDDENEEDLAPTTGRRTKTRRKVLVLIDQHAADERIRVERFLQELCDGFLKYRPDAAGVQPQMKGVRTRVLEHPLPILLTEHEVRRLDDAGVRMAFRRWGIAFGDVENAKRTAHAASSHSDGKEGSQSGHSQANVVTVPEILGDKLLIGDELRDLVKGYIAKLASDGTPPLPLTPHVDPSGDEAEGEGESRGVGWQKAMRWCPRELHELVNSKACRGAIMFNDTLTHEQCTRLVGQLAQTAFPFQCAHGR</sequence>
<feature type="domain" description="DNA mismatch repair protein S5" evidence="5">
    <location>
        <begin position="243"/>
        <end position="383"/>
    </location>
</feature>
<dbReference type="InterPro" id="IPR013507">
    <property type="entry name" value="DNA_mismatch_S5_2-like"/>
</dbReference>
<comment type="similarity">
    <text evidence="1">Belongs to the DNA mismatch repair MutL/HexB family.</text>
</comment>
<dbReference type="GO" id="GO:0016887">
    <property type="term" value="F:ATP hydrolysis activity"/>
    <property type="evidence" value="ECO:0007669"/>
    <property type="project" value="InterPro"/>
</dbReference>
<keyword evidence="2" id="KW-0227">DNA damage</keyword>
<dbReference type="GO" id="GO:0006298">
    <property type="term" value="P:mismatch repair"/>
    <property type="evidence" value="ECO:0007669"/>
    <property type="project" value="InterPro"/>
</dbReference>